<dbReference type="SMART" id="SM00567">
    <property type="entry name" value="EZ_HEAT"/>
    <property type="match status" value="3"/>
</dbReference>
<dbReference type="Gene3D" id="1.25.10.10">
    <property type="entry name" value="Leucine-rich Repeat Variant"/>
    <property type="match status" value="1"/>
</dbReference>
<dbReference type="InterPro" id="IPR011989">
    <property type="entry name" value="ARM-like"/>
</dbReference>
<dbReference type="Proteomes" id="UP000323257">
    <property type="component" value="Unassembled WGS sequence"/>
</dbReference>
<gene>
    <name evidence="1" type="ORF">BCM02_109344</name>
</gene>
<dbReference type="Pfam" id="PF13646">
    <property type="entry name" value="HEAT_2"/>
    <property type="match status" value="1"/>
</dbReference>
<evidence type="ECO:0000313" key="1">
    <source>
        <dbReference type="EMBL" id="TYP72065.1"/>
    </source>
</evidence>
<reference evidence="1 2" key="1">
    <citation type="submission" date="2019-07" db="EMBL/GenBank/DDBJ databases">
        <title>Genomic Encyclopedia of Type Strains, Phase III (KMG-III): the genomes of soil and plant-associated and newly described type strains.</title>
        <authorList>
            <person name="Whitman W."/>
        </authorList>
    </citation>
    <scope>NUCLEOTIDE SEQUENCE [LARGE SCALE GENOMIC DNA]</scope>
    <source>
        <strain evidence="1 2">BL24</strain>
    </source>
</reference>
<evidence type="ECO:0000313" key="2">
    <source>
        <dbReference type="Proteomes" id="UP000323257"/>
    </source>
</evidence>
<comment type="caution">
    <text evidence="1">The sequence shown here is derived from an EMBL/GenBank/DDBJ whole genome shotgun (WGS) entry which is preliminary data.</text>
</comment>
<dbReference type="AlphaFoldDB" id="A0A5S5BY20"/>
<name>A0A5S5BY20_9BACL</name>
<accession>A0A5S5BY20</accession>
<dbReference type="InterPro" id="IPR016024">
    <property type="entry name" value="ARM-type_fold"/>
</dbReference>
<keyword evidence="2" id="KW-1185">Reference proteome</keyword>
<dbReference type="InterPro" id="IPR004155">
    <property type="entry name" value="PBS_lyase_HEAT"/>
</dbReference>
<organism evidence="1 2">
    <name type="scientific">Paenibacillus methanolicus</name>
    <dbReference type="NCBI Taxonomy" id="582686"/>
    <lineage>
        <taxon>Bacteria</taxon>
        <taxon>Bacillati</taxon>
        <taxon>Bacillota</taxon>
        <taxon>Bacilli</taxon>
        <taxon>Bacillales</taxon>
        <taxon>Paenibacillaceae</taxon>
        <taxon>Paenibacillus</taxon>
    </lineage>
</organism>
<proteinExistence type="predicted"/>
<dbReference type="SUPFAM" id="SSF48371">
    <property type="entry name" value="ARM repeat"/>
    <property type="match status" value="1"/>
</dbReference>
<protein>
    <submittedName>
        <fullName evidence="1">HEAT repeat protein</fullName>
    </submittedName>
</protein>
<dbReference type="EMBL" id="VNHS01000009">
    <property type="protein sequence ID" value="TYP72065.1"/>
    <property type="molecule type" value="Genomic_DNA"/>
</dbReference>
<sequence length="171" mass="18565">MLDVNQRNERRDLMPPMDKPDALLQDVIAMKRTGKEAVPALIRVLKNDGDLRTMAAVVLGELGADAAEAIPALAELLGDDKHETQMAAALTLMRIGPLSLPHLKERIECSEGLSRFWASWSAAMLAPEQASPAMIEALQRERISTDNVIRVAAADEALGTIIAAGLIQEQY</sequence>
<dbReference type="OrthoDB" id="2663371at2"/>